<keyword evidence="3" id="KW-1185">Reference proteome</keyword>
<evidence type="ECO:0000259" key="1">
    <source>
        <dbReference type="Pfam" id="PF01052"/>
    </source>
</evidence>
<dbReference type="AlphaFoldDB" id="A0AAX0YPH9"/>
<reference evidence="2 3" key="1">
    <citation type="submission" date="2018-01" db="EMBL/GenBank/DDBJ databases">
        <title>Whole genome sequencing of Histamine producing bacteria.</title>
        <authorList>
            <person name="Butler K."/>
        </authorList>
    </citation>
    <scope>NUCLEOTIDE SEQUENCE [LARGE SCALE GENOMIC DNA]</scope>
    <source>
        <strain evidence="2 3">A1-4</strain>
    </source>
</reference>
<dbReference type="InterPro" id="IPR001543">
    <property type="entry name" value="FliN-like_C"/>
</dbReference>
<proteinExistence type="predicted"/>
<dbReference type="InterPro" id="IPR036429">
    <property type="entry name" value="SpoA-like_sf"/>
</dbReference>
<dbReference type="SUPFAM" id="SSF101801">
    <property type="entry name" value="Surface presentation of antigens (SPOA)"/>
    <property type="match status" value="1"/>
</dbReference>
<comment type="caution">
    <text evidence="2">The sequence shown here is derived from an EMBL/GenBank/DDBJ whole genome shotgun (WGS) entry which is preliminary data.</text>
</comment>
<dbReference type="RefSeq" id="WP_045043218.1">
    <property type="nucleotide sequence ID" value="NZ_JZTB01000013.1"/>
</dbReference>
<dbReference type="EMBL" id="PYOZ01000030">
    <property type="protein sequence ID" value="PSX38923.1"/>
    <property type="molecule type" value="Genomic_DNA"/>
</dbReference>
<sequence>MKNYNDDWCQTIDIKKHLRSRSESEIEAIHQIATKKLAHLASDVSDGVVKFTKRSNSTIMTFNEYFIGDRKPGHIYFYNHKSEYSMVHLPFELVDHLNSIKYGAPSYTAPIEKKEMAGWFENKMALTLMLLFNNFYPKMWTNQLGFFPAPDGFVDINKMPFDLDSNLFILEHEIEIDQTSYKISYIISDTLISGLNEYKETSTKADNIARLESVELDLTAVLLRTEMTIEDVSALQIGSLIPLGNINLVDIETNDGSIIASGFMGLLDNQRAVKIR</sequence>
<gene>
    <name evidence="2" type="ORF">C0W53_22210</name>
</gene>
<evidence type="ECO:0000313" key="2">
    <source>
        <dbReference type="EMBL" id="PSX38923.1"/>
    </source>
</evidence>
<evidence type="ECO:0000313" key="3">
    <source>
        <dbReference type="Proteomes" id="UP000240728"/>
    </source>
</evidence>
<dbReference type="Gene3D" id="2.30.330.10">
    <property type="entry name" value="SpoA-like"/>
    <property type="match status" value="1"/>
</dbReference>
<organism evidence="2 3">
    <name type="scientific">Photobacterium kishitanii</name>
    <dbReference type="NCBI Taxonomy" id="318456"/>
    <lineage>
        <taxon>Bacteria</taxon>
        <taxon>Pseudomonadati</taxon>
        <taxon>Pseudomonadota</taxon>
        <taxon>Gammaproteobacteria</taxon>
        <taxon>Vibrionales</taxon>
        <taxon>Vibrionaceae</taxon>
        <taxon>Photobacterium</taxon>
    </lineage>
</organism>
<feature type="domain" description="Flagellar motor switch protein FliN-like C-terminal" evidence="1">
    <location>
        <begin position="210"/>
        <end position="275"/>
    </location>
</feature>
<name>A0AAX0YPH9_9GAMM</name>
<dbReference type="Pfam" id="PF01052">
    <property type="entry name" value="FliMN_C"/>
    <property type="match status" value="1"/>
</dbReference>
<protein>
    <recommendedName>
        <fullName evidence="1">Flagellar motor switch protein FliN-like C-terminal domain-containing protein</fullName>
    </recommendedName>
</protein>
<dbReference type="Proteomes" id="UP000240728">
    <property type="component" value="Unassembled WGS sequence"/>
</dbReference>
<accession>A0AAX0YPH9</accession>